<protein>
    <submittedName>
        <fullName evidence="1">Uncharacterized protein</fullName>
    </submittedName>
</protein>
<name>A0AAF0RU88_9CAUD</name>
<accession>A0AAF0RU88</accession>
<proteinExistence type="predicted"/>
<evidence type="ECO:0000313" key="2">
    <source>
        <dbReference type="Proteomes" id="UP001237988"/>
    </source>
</evidence>
<sequence length="126" mass="14634">MDYDTKLLSVPFDARYSVGDVFRWDNTGTYWICYARDLTELAYFRGQCRRCDYKVQWVDGNREVQETFISVVGPSNPDFTSTNTTFGSADLPNANLVVLATANQQNRAYFNQYQKFLLKSFTYKVD</sequence>
<dbReference type="EMBL" id="OQ749652">
    <property type="protein sequence ID" value="WIC39610.1"/>
    <property type="molecule type" value="Genomic_DNA"/>
</dbReference>
<reference evidence="1" key="1">
    <citation type="submission" date="2023-04" db="EMBL/GenBank/DDBJ databases">
        <title>Bacteriophage Phass-1 Discovered in the Human Gut Virome - the Founding Member of the Proposed New Family Phassviridae.</title>
        <authorList>
            <person name="Tikunov A.Y."/>
            <person name="Morozova V.V."/>
            <person name="Chechushkov A.V."/>
            <person name="Tikunova N.V."/>
        </authorList>
    </citation>
    <scope>NUCLEOTIDE SEQUENCE</scope>
</reference>
<organism evidence="1 2">
    <name type="scientific">Phage Phass-1</name>
    <dbReference type="NCBI Taxonomy" id="3043662"/>
    <lineage>
        <taxon>Viruses</taxon>
        <taxon>Duplodnaviria</taxon>
        <taxon>Heunggongvirae</taxon>
        <taxon>Uroviricota</taxon>
        <taxon>Caudoviricetes</taxon>
        <taxon>Caudoviricetes code 15 clade</taxon>
    </lineage>
</organism>
<dbReference type="Proteomes" id="UP001237988">
    <property type="component" value="Segment"/>
</dbReference>
<evidence type="ECO:0000313" key="1">
    <source>
        <dbReference type="EMBL" id="WIC39610.1"/>
    </source>
</evidence>